<organism evidence="3 4">
    <name type="scientific">Araneus ventricosus</name>
    <name type="common">Orbweaver spider</name>
    <name type="synonym">Epeira ventricosa</name>
    <dbReference type="NCBI Taxonomy" id="182803"/>
    <lineage>
        <taxon>Eukaryota</taxon>
        <taxon>Metazoa</taxon>
        <taxon>Ecdysozoa</taxon>
        <taxon>Arthropoda</taxon>
        <taxon>Chelicerata</taxon>
        <taxon>Arachnida</taxon>
        <taxon>Araneae</taxon>
        <taxon>Araneomorphae</taxon>
        <taxon>Entelegynae</taxon>
        <taxon>Araneoidea</taxon>
        <taxon>Araneidae</taxon>
        <taxon>Araneus</taxon>
    </lineage>
</organism>
<protein>
    <submittedName>
        <fullName evidence="3">Uncharacterized protein</fullName>
    </submittedName>
</protein>
<gene>
    <name evidence="3" type="ORF">AVEN_7675_1</name>
</gene>
<feature type="signal peptide" evidence="2">
    <location>
        <begin position="1"/>
        <end position="23"/>
    </location>
</feature>
<evidence type="ECO:0000313" key="3">
    <source>
        <dbReference type="EMBL" id="GBN82237.1"/>
    </source>
</evidence>
<name>A0A4Y2S2P4_ARAVE</name>
<sequence>MHCLEKIKISSSLFHLFLSGVCTVKKQSKKHDNGGRCFIQFNTLEKHKGQVTGKQHLQKNSQHKQTANTTITVTASFSTVLQVYQLTTALRIQPEDDPSRSTCSKSKDDSTRSKSKDDSTHSKSIKHSRSEHGAIYSLPDSP</sequence>
<feature type="chain" id="PRO_5021434897" evidence="2">
    <location>
        <begin position="24"/>
        <end position="142"/>
    </location>
</feature>
<feature type="region of interest" description="Disordered" evidence="1">
    <location>
        <begin position="92"/>
        <end position="142"/>
    </location>
</feature>
<dbReference type="Proteomes" id="UP000499080">
    <property type="component" value="Unassembled WGS sequence"/>
</dbReference>
<accession>A0A4Y2S2P4</accession>
<evidence type="ECO:0000256" key="2">
    <source>
        <dbReference type="SAM" id="SignalP"/>
    </source>
</evidence>
<keyword evidence="2" id="KW-0732">Signal</keyword>
<dbReference type="EMBL" id="BGPR01019544">
    <property type="protein sequence ID" value="GBN82237.1"/>
    <property type="molecule type" value="Genomic_DNA"/>
</dbReference>
<keyword evidence="4" id="KW-1185">Reference proteome</keyword>
<reference evidence="3 4" key="1">
    <citation type="journal article" date="2019" name="Sci. Rep.">
        <title>Orb-weaving spider Araneus ventricosus genome elucidates the spidroin gene catalogue.</title>
        <authorList>
            <person name="Kono N."/>
            <person name="Nakamura H."/>
            <person name="Ohtoshi R."/>
            <person name="Moran D.A.P."/>
            <person name="Shinohara A."/>
            <person name="Yoshida Y."/>
            <person name="Fujiwara M."/>
            <person name="Mori M."/>
            <person name="Tomita M."/>
            <person name="Arakawa K."/>
        </authorList>
    </citation>
    <scope>NUCLEOTIDE SEQUENCE [LARGE SCALE GENOMIC DNA]</scope>
</reference>
<evidence type="ECO:0000313" key="4">
    <source>
        <dbReference type="Proteomes" id="UP000499080"/>
    </source>
</evidence>
<proteinExistence type="predicted"/>
<evidence type="ECO:0000256" key="1">
    <source>
        <dbReference type="SAM" id="MobiDB-lite"/>
    </source>
</evidence>
<feature type="compositionally biased region" description="Basic and acidic residues" evidence="1">
    <location>
        <begin position="93"/>
        <end position="121"/>
    </location>
</feature>
<dbReference type="AlphaFoldDB" id="A0A4Y2S2P4"/>
<comment type="caution">
    <text evidence="3">The sequence shown here is derived from an EMBL/GenBank/DDBJ whole genome shotgun (WGS) entry which is preliminary data.</text>
</comment>